<comment type="caution">
    <text evidence="7">The sequence shown here is derived from an EMBL/GenBank/DDBJ whole genome shotgun (WGS) entry which is preliminary data.</text>
</comment>
<dbReference type="GO" id="GO:0008168">
    <property type="term" value="F:methyltransferase activity"/>
    <property type="evidence" value="ECO:0007669"/>
    <property type="project" value="UniProtKB-UniRule"/>
</dbReference>
<keyword evidence="5 6" id="KW-0949">S-adenosyl-L-methionine</keyword>
<dbReference type="AlphaFoldDB" id="A0A370IAK4"/>
<dbReference type="EMBL" id="QQBC01000002">
    <property type="protein sequence ID" value="RDI67735.1"/>
    <property type="molecule type" value="Genomic_DNA"/>
</dbReference>
<evidence type="ECO:0000313" key="8">
    <source>
        <dbReference type="Proteomes" id="UP000254869"/>
    </source>
</evidence>
<evidence type="ECO:0000256" key="1">
    <source>
        <dbReference type="ARBA" id="ARBA00003907"/>
    </source>
</evidence>
<protein>
    <recommendedName>
        <fullName evidence="6">S-adenosyl-L-methionine-dependent methyltransferase</fullName>
        <ecNumber evidence="6">2.1.1.-</ecNumber>
    </recommendedName>
</protein>
<dbReference type="InterPro" id="IPR007213">
    <property type="entry name" value="Ppm1/Ppm2/Tcmp"/>
</dbReference>
<keyword evidence="4 7" id="KW-0808">Transferase</keyword>
<dbReference type="SUPFAM" id="SSF53335">
    <property type="entry name" value="S-adenosyl-L-methionine-dependent methyltransferases"/>
    <property type="match status" value="1"/>
</dbReference>
<keyword evidence="8" id="KW-1185">Reference proteome</keyword>
<dbReference type="EC" id="2.1.1.-" evidence="6"/>
<gene>
    <name evidence="7" type="ORF">DFR76_102134</name>
</gene>
<dbReference type="InterPro" id="IPR029063">
    <property type="entry name" value="SAM-dependent_MTases_sf"/>
</dbReference>
<comment type="similarity">
    <text evidence="2 6">Belongs to the UPF0677 family.</text>
</comment>
<dbReference type="PANTHER" id="PTHR43619">
    <property type="entry name" value="S-ADENOSYL-L-METHIONINE-DEPENDENT METHYLTRANSFERASE YKTD-RELATED"/>
    <property type="match status" value="1"/>
</dbReference>
<accession>A0A370IAK4</accession>
<dbReference type="Proteomes" id="UP000254869">
    <property type="component" value="Unassembled WGS sequence"/>
</dbReference>
<proteinExistence type="inferred from homology"/>
<organism evidence="7 8">
    <name type="scientific">Nocardia pseudobrasiliensis</name>
    <dbReference type="NCBI Taxonomy" id="45979"/>
    <lineage>
        <taxon>Bacteria</taxon>
        <taxon>Bacillati</taxon>
        <taxon>Actinomycetota</taxon>
        <taxon>Actinomycetes</taxon>
        <taxon>Mycobacteriales</taxon>
        <taxon>Nocardiaceae</taxon>
        <taxon>Nocardia</taxon>
    </lineage>
</organism>
<evidence type="ECO:0000313" key="7">
    <source>
        <dbReference type="EMBL" id="RDI67735.1"/>
    </source>
</evidence>
<name>A0A370IAK4_9NOCA</name>
<sequence length="287" mass="31038">MFESVSNVPVDGIAVTAIGVAVIRARESERADRLYEDPLAGAFVAAARAGFEAARWEQMLTVADQFYEGRTVGVRLVDDRFREALARGIRQIVLLGAGLDTRAFRMGLPAETAVFEIDLPELFAFKEPVLRQAGAVPTCARHVLIADLGGEWRNALLDGGFRPELPTFWVDEGTLGSLSRDWSRGVVRTLTDLSAAGSLFGTARFVTVPDGEPYRGLRRLVAGASEPAAKIPDGVPEFDAEGWLDDLGWATEFRAWNDMVAPLGRPVAVSDPGTGSIVAVRRSVSRP</sequence>
<evidence type="ECO:0000256" key="5">
    <source>
        <dbReference type="ARBA" id="ARBA00022691"/>
    </source>
</evidence>
<comment type="function">
    <text evidence="1 6">Exhibits S-adenosyl-L-methionine-dependent methyltransferase activity.</text>
</comment>
<evidence type="ECO:0000256" key="2">
    <source>
        <dbReference type="ARBA" id="ARBA00008138"/>
    </source>
</evidence>
<dbReference type="RefSeq" id="WP_245997087.1">
    <property type="nucleotide sequence ID" value="NZ_QQBC01000002.1"/>
</dbReference>
<evidence type="ECO:0000256" key="4">
    <source>
        <dbReference type="ARBA" id="ARBA00022679"/>
    </source>
</evidence>
<keyword evidence="3 6" id="KW-0489">Methyltransferase</keyword>
<dbReference type="STRING" id="1210086.GCA_001613105_06184"/>
<dbReference type="GO" id="GO:0032259">
    <property type="term" value="P:methylation"/>
    <property type="evidence" value="ECO:0007669"/>
    <property type="project" value="UniProtKB-KW"/>
</dbReference>
<dbReference type="NCBIfam" id="TIGR00027">
    <property type="entry name" value="mthyl_TIGR00027"/>
    <property type="match status" value="1"/>
</dbReference>
<dbReference type="InterPro" id="IPR011610">
    <property type="entry name" value="SAM_mthyl_Trfase_ML2640-like"/>
</dbReference>
<dbReference type="Pfam" id="PF04072">
    <property type="entry name" value="LCM"/>
    <property type="match status" value="1"/>
</dbReference>
<evidence type="ECO:0000256" key="6">
    <source>
        <dbReference type="RuleBase" id="RU362030"/>
    </source>
</evidence>
<reference evidence="7 8" key="1">
    <citation type="submission" date="2018-07" db="EMBL/GenBank/DDBJ databases">
        <title>Genomic Encyclopedia of Type Strains, Phase IV (KMG-IV): sequencing the most valuable type-strain genomes for metagenomic binning, comparative biology and taxonomic classification.</title>
        <authorList>
            <person name="Goeker M."/>
        </authorList>
    </citation>
    <scope>NUCLEOTIDE SEQUENCE [LARGE SCALE GENOMIC DNA]</scope>
    <source>
        <strain evidence="7 8">DSM 44290</strain>
    </source>
</reference>
<dbReference type="Gene3D" id="3.40.50.150">
    <property type="entry name" value="Vaccinia Virus protein VP39"/>
    <property type="match status" value="1"/>
</dbReference>
<evidence type="ECO:0000256" key="3">
    <source>
        <dbReference type="ARBA" id="ARBA00022603"/>
    </source>
</evidence>
<dbReference type="PANTHER" id="PTHR43619:SF2">
    <property type="entry name" value="S-ADENOSYL-L-METHIONINE-DEPENDENT METHYLTRANSFERASES SUPERFAMILY PROTEIN"/>
    <property type="match status" value="1"/>
</dbReference>